<reference evidence="6" key="2">
    <citation type="submission" date="2020-09" db="EMBL/GenBank/DDBJ databases">
        <authorList>
            <person name="Sun Q."/>
            <person name="Zhou Y."/>
        </authorList>
    </citation>
    <scope>NUCLEOTIDE SEQUENCE</scope>
    <source>
        <strain evidence="6">CGMCC 4.7679</strain>
    </source>
</reference>
<evidence type="ECO:0000313" key="6">
    <source>
        <dbReference type="EMBL" id="GHF49568.1"/>
    </source>
</evidence>
<comment type="catalytic activity">
    <reaction evidence="4 5">
        <text>L-cysteine + L-glutamate + ATP = gamma-L-glutamyl-L-cysteine + ADP + phosphate + H(+)</text>
        <dbReference type="Rhea" id="RHEA:13285"/>
        <dbReference type="ChEBI" id="CHEBI:15378"/>
        <dbReference type="ChEBI" id="CHEBI:29985"/>
        <dbReference type="ChEBI" id="CHEBI:30616"/>
        <dbReference type="ChEBI" id="CHEBI:35235"/>
        <dbReference type="ChEBI" id="CHEBI:43474"/>
        <dbReference type="ChEBI" id="CHEBI:58173"/>
        <dbReference type="ChEBI" id="CHEBI:456216"/>
        <dbReference type="EC" id="6.3.2.2"/>
    </reaction>
</comment>
<dbReference type="GO" id="GO:0042398">
    <property type="term" value="P:modified amino acid biosynthetic process"/>
    <property type="evidence" value="ECO:0007669"/>
    <property type="project" value="InterPro"/>
</dbReference>
<dbReference type="GO" id="GO:0005524">
    <property type="term" value="F:ATP binding"/>
    <property type="evidence" value="ECO:0007669"/>
    <property type="project" value="UniProtKB-KW"/>
</dbReference>
<keyword evidence="3 5" id="KW-0067">ATP-binding</keyword>
<accession>A0A8H9ITH4</accession>
<evidence type="ECO:0000313" key="7">
    <source>
        <dbReference type="Proteomes" id="UP000658656"/>
    </source>
</evidence>
<sequence length="360" mass="38705">MTWPSEEQTFGVEEEFLLVDADGRPAAAAPAVLRGSPDELQPEMVTCQVESVTPVCHQAEELLDCLRTQRGQLVGGARAKGLRLLASGTSPVEDTARLTPGARYERIADHFRGLMDSVNVCGCHIHVGIPDRATGVGVLNHLRPWLPVLLALSANSPFADGSDTGYASWRYLSMSRWPSGGPPPHVESEEHYDTLVREMAQSGAVLDPANLYWDIRLSPRHPTVEVRVCDVAATAEEATLLAVLVQGLAASARCRLDSGETVEPVPQDVLRADLWRAARDGLDGQCVDPLTRTLRPARETLLGLFDEVRPQLRDGAKEFADQTLAEVLAGGGGAARQRAAFARGGDLAGVVAFLAHQTEA</sequence>
<gene>
    <name evidence="6" type="primary">ybdK</name>
    <name evidence="6" type="ORF">GCM10017566_23110</name>
</gene>
<dbReference type="Proteomes" id="UP000658656">
    <property type="component" value="Unassembled WGS sequence"/>
</dbReference>
<comment type="function">
    <text evidence="5">ATP-dependent carboxylate-amine ligase which exhibits weak glutamate--cysteine ligase activity.</text>
</comment>
<dbReference type="PANTHER" id="PTHR36510">
    <property type="entry name" value="GLUTAMATE--CYSTEINE LIGASE 2-RELATED"/>
    <property type="match status" value="1"/>
</dbReference>
<dbReference type="SUPFAM" id="SSF55931">
    <property type="entry name" value="Glutamine synthetase/guanido kinase"/>
    <property type="match status" value="1"/>
</dbReference>
<dbReference type="RefSeq" id="WP_145936708.1">
    <property type="nucleotide sequence ID" value="NZ_BNAV01000003.1"/>
</dbReference>
<dbReference type="NCBIfam" id="NF010041">
    <property type="entry name" value="PRK13517.1-1"/>
    <property type="match status" value="1"/>
</dbReference>
<dbReference type="AlphaFoldDB" id="A0A8H9ITH4"/>
<dbReference type="EC" id="6.3.2.2" evidence="5"/>
<evidence type="ECO:0000256" key="5">
    <source>
        <dbReference type="HAMAP-Rule" id="MF_01609"/>
    </source>
</evidence>
<keyword evidence="2 5" id="KW-0547">Nucleotide-binding</keyword>
<keyword evidence="7" id="KW-1185">Reference proteome</keyword>
<evidence type="ECO:0000256" key="1">
    <source>
        <dbReference type="ARBA" id="ARBA00022598"/>
    </source>
</evidence>
<protein>
    <recommendedName>
        <fullName evidence="5">Putative glutamate--cysteine ligase 2</fullName>
        <ecNumber evidence="5">6.3.2.2</ecNumber>
    </recommendedName>
    <alternativeName>
        <fullName evidence="5">Gamma-glutamylcysteine synthetase 2</fullName>
        <shortName evidence="5">GCS 2</shortName>
        <shortName evidence="5">Gamma-GCS 2</shortName>
    </alternativeName>
</protein>
<dbReference type="EMBL" id="BNAV01000003">
    <property type="protein sequence ID" value="GHF49568.1"/>
    <property type="molecule type" value="Genomic_DNA"/>
</dbReference>
<dbReference type="InterPro" id="IPR006336">
    <property type="entry name" value="GCS2"/>
</dbReference>
<dbReference type="InterPro" id="IPR011793">
    <property type="entry name" value="YbdK"/>
</dbReference>
<evidence type="ECO:0000256" key="3">
    <source>
        <dbReference type="ARBA" id="ARBA00022840"/>
    </source>
</evidence>
<proteinExistence type="inferred from homology"/>
<dbReference type="OrthoDB" id="9803842at2"/>
<organism evidence="6 7">
    <name type="scientific">Amycolatopsis bartoniae</name>
    <dbReference type="NCBI Taxonomy" id="941986"/>
    <lineage>
        <taxon>Bacteria</taxon>
        <taxon>Bacillati</taxon>
        <taxon>Actinomycetota</taxon>
        <taxon>Actinomycetes</taxon>
        <taxon>Pseudonocardiales</taxon>
        <taxon>Pseudonocardiaceae</taxon>
        <taxon>Amycolatopsis</taxon>
    </lineage>
</organism>
<dbReference type="InterPro" id="IPR014746">
    <property type="entry name" value="Gln_synth/guanido_kin_cat_dom"/>
</dbReference>
<dbReference type="NCBIfam" id="TIGR02050">
    <property type="entry name" value="gshA_cyan_rel"/>
    <property type="match status" value="1"/>
</dbReference>
<evidence type="ECO:0000256" key="4">
    <source>
        <dbReference type="ARBA" id="ARBA00048819"/>
    </source>
</evidence>
<evidence type="ECO:0000256" key="2">
    <source>
        <dbReference type="ARBA" id="ARBA00022741"/>
    </source>
</evidence>
<reference evidence="6" key="1">
    <citation type="journal article" date="2014" name="Int. J. Syst. Evol. Microbiol.">
        <title>Complete genome sequence of Corynebacterium casei LMG S-19264T (=DSM 44701T), isolated from a smear-ripened cheese.</title>
        <authorList>
            <consortium name="US DOE Joint Genome Institute (JGI-PGF)"/>
            <person name="Walter F."/>
            <person name="Albersmeier A."/>
            <person name="Kalinowski J."/>
            <person name="Ruckert C."/>
        </authorList>
    </citation>
    <scope>NUCLEOTIDE SEQUENCE</scope>
    <source>
        <strain evidence="6">CGMCC 4.7679</strain>
    </source>
</reference>
<dbReference type="PANTHER" id="PTHR36510:SF1">
    <property type="entry name" value="GLUTAMATE--CYSTEINE LIGASE 2-RELATED"/>
    <property type="match status" value="1"/>
</dbReference>
<dbReference type="Pfam" id="PF04107">
    <property type="entry name" value="GCS2"/>
    <property type="match status" value="1"/>
</dbReference>
<comment type="similarity">
    <text evidence="5">Belongs to the glutamate--cysteine ligase type 2 family. YbdK subfamily.</text>
</comment>
<dbReference type="InterPro" id="IPR050141">
    <property type="entry name" value="GCL_type2/YbdK_subfam"/>
</dbReference>
<comment type="caution">
    <text evidence="6">The sequence shown here is derived from an EMBL/GenBank/DDBJ whole genome shotgun (WGS) entry which is preliminary data.</text>
</comment>
<dbReference type="Gene3D" id="3.30.590.20">
    <property type="match status" value="1"/>
</dbReference>
<dbReference type="GO" id="GO:0004357">
    <property type="term" value="F:glutamate-cysteine ligase activity"/>
    <property type="evidence" value="ECO:0007669"/>
    <property type="project" value="UniProtKB-EC"/>
</dbReference>
<name>A0A8H9ITH4_9PSEU</name>
<dbReference type="HAMAP" id="MF_01609">
    <property type="entry name" value="Glu_cys_ligase_2"/>
    <property type="match status" value="1"/>
</dbReference>
<keyword evidence="1 5" id="KW-0436">Ligase</keyword>